<proteinExistence type="predicted"/>
<dbReference type="EMBL" id="KL367521">
    <property type="protein sequence ID" value="KFD66710.1"/>
    <property type="molecule type" value="Genomic_DNA"/>
</dbReference>
<protein>
    <submittedName>
        <fullName evidence="2">Uncharacterized protein</fullName>
    </submittedName>
</protein>
<evidence type="ECO:0000313" key="1">
    <source>
        <dbReference type="EMBL" id="KFD52249.1"/>
    </source>
</evidence>
<dbReference type="AlphaFoldDB" id="A0A085NB64"/>
<sequence length="84" mass="9656">MLGERLQETQYTLPHSVRRDEQHKAILEVKRAADVKLLIMMLCFMQRVSNDVVMKHSLMTTAILALKFNMKVGWCDHSALLAVT</sequence>
<name>A0A085NB64_9BILA</name>
<accession>A0A085NB64</accession>
<keyword evidence="3" id="KW-1185">Reference proteome</keyword>
<dbReference type="EMBL" id="KL363229">
    <property type="protein sequence ID" value="KFD52249.1"/>
    <property type="molecule type" value="Genomic_DNA"/>
</dbReference>
<dbReference type="Proteomes" id="UP000030758">
    <property type="component" value="Unassembled WGS sequence"/>
</dbReference>
<evidence type="ECO:0000313" key="3">
    <source>
        <dbReference type="Proteomes" id="UP000030764"/>
    </source>
</evidence>
<reference evidence="2 3" key="1">
    <citation type="journal article" date="2014" name="Nat. Genet.">
        <title>Genome and transcriptome of the porcine whipworm Trichuris suis.</title>
        <authorList>
            <person name="Jex A.R."/>
            <person name="Nejsum P."/>
            <person name="Schwarz E.M."/>
            <person name="Hu L."/>
            <person name="Young N.D."/>
            <person name="Hall R.S."/>
            <person name="Korhonen P.K."/>
            <person name="Liao S."/>
            <person name="Thamsborg S."/>
            <person name="Xia J."/>
            <person name="Xu P."/>
            <person name="Wang S."/>
            <person name="Scheerlinck J.P."/>
            <person name="Hofmann A."/>
            <person name="Sternberg P.W."/>
            <person name="Wang J."/>
            <person name="Gasser R.B."/>
        </authorList>
    </citation>
    <scope>NUCLEOTIDE SEQUENCE [LARGE SCALE GENOMIC DNA]</scope>
    <source>
        <strain evidence="2">DCEP-RM93F</strain>
        <strain evidence="1">DCEP-RM93M</strain>
    </source>
</reference>
<evidence type="ECO:0000313" key="2">
    <source>
        <dbReference type="EMBL" id="KFD66710.1"/>
    </source>
</evidence>
<gene>
    <name evidence="1" type="ORF">M513_06812</name>
    <name evidence="2" type="ORF">M514_06812</name>
</gene>
<organism evidence="2">
    <name type="scientific">Trichuris suis</name>
    <name type="common">pig whipworm</name>
    <dbReference type="NCBI Taxonomy" id="68888"/>
    <lineage>
        <taxon>Eukaryota</taxon>
        <taxon>Metazoa</taxon>
        <taxon>Ecdysozoa</taxon>
        <taxon>Nematoda</taxon>
        <taxon>Enoplea</taxon>
        <taxon>Dorylaimia</taxon>
        <taxon>Trichinellida</taxon>
        <taxon>Trichuridae</taxon>
        <taxon>Trichuris</taxon>
    </lineage>
</organism>
<dbReference type="Proteomes" id="UP000030764">
    <property type="component" value="Unassembled WGS sequence"/>
</dbReference>